<feature type="compositionally biased region" description="Basic residues" evidence="2">
    <location>
        <begin position="202"/>
        <end position="221"/>
    </location>
</feature>
<comment type="caution">
    <text evidence="4">The sequence shown here is derived from an EMBL/GenBank/DDBJ whole genome shotgun (WGS) entry which is preliminary data.</text>
</comment>
<feature type="compositionally biased region" description="Basic and acidic residues" evidence="2">
    <location>
        <begin position="181"/>
        <end position="191"/>
    </location>
</feature>
<dbReference type="PROSITE" id="PS51324">
    <property type="entry name" value="ERV_ALR"/>
    <property type="match status" value="1"/>
</dbReference>
<gene>
    <name evidence="4" type="ORF">MENT_LOCUS41981</name>
</gene>
<proteinExistence type="predicted"/>
<evidence type="ECO:0000256" key="1">
    <source>
        <dbReference type="SAM" id="Coils"/>
    </source>
</evidence>
<dbReference type="InterPro" id="IPR017905">
    <property type="entry name" value="ERV/ALR_sulphydryl_oxidase"/>
</dbReference>
<feature type="region of interest" description="Disordered" evidence="2">
    <location>
        <begin position="181"/>
        <end position="236"/>
    </location>
</feature>
<feature type="region of interest" description="Disordered" evidence="2">
    <location>
        <begin position="102"/>
        <end position="135"/>
    </location>
</feature>
<accession>A0A6V7WQJ4</accession>
<dbReference type="AlphaFoldDB" id="A0A6V7WQJ4"/>
<protein>
    <recommendedName>
        <fullName evidence="3">ERV/ALR sulfhydryl oxidase domain-containing protein</fullName>
    </recommendedName>
</protein>
<evidence type="ECO:0000313" key="5">
    <source>
        <dbReference type="Proteomes" id="UP000580250"/>
    </source>
</evidence>
<dbReference type="Proteomes" id="UP000580250">
    <property type="component" value="Unassembled WGS sequence"/>
</dbReference>
<sequence>MPCKSCATKSATIESKNATIQQLEATIERNEQANRRMRDQHNLEIRRLRANVPRDQHDLEIRRMNDLIASHKQYGTKMHGEWANLKAKFNQMRDYANDLEKQLEEEKEKNKKYQEEANNVKEKEKNKKYQEGTKNVEEDDNVVIVEDSENEEPLPKKTKFNQMRDYANIKKYAKYLEKQLEEEKEKNKKYQEAGGNEEVNKTRSRGKHPGKKNRRALRNKLARMEGNQCLELNDEN</sequence>
<reference evidence="4 5" key="1">
    <citation type="submission" date="2020-08" db="EMBL/GenBank/DDBJ databases">
        <authorList>
            <person name="Koutsovoulos G."/>
            <person name="Danchin GJ E."/>
        </authorList>
    </citation>
    <scope>NUCLEOTIDE SEQUENCE [LARGE SCALE GENOMIC DNA]</scope>
</reference>
<keyword evidence="1" id="KW-0175">Coiled coil</keyword>
<feature type="domain" description="ERV/ALR sulfhydryl oxidase" evidence="3">
    <location>
        <begin position="1"/>
        <end position="64"/>
    </location>
</feature>
<feature type="coiled-coil region" evidence="1">
    <location>
        <begin position="13"/>
        <end position="43"/>
    </location>
</feature>
<evidence type="ECO:0000256" key="2">
    <source>
        <dbReference type="SAM" id="MobiDB-lite"/>
    </source>
</evidence>
<name>A0A6V7WQJ4_MELEN</name>
<evidence type="ECO:0000259" key="3">
    <source>
        <dbReference type="PROSITE" id="PS51324"/>
    </source>
</evidence>
<dbReference type="EMBL" id="CAJEWN010000741">
    <property type="protein sequence ID" value="CAD2189270.1"/>
    <property type="molecule type" value="Genomic_DNA"/>
</dbReference>
<dbReference type="GO" id="GO:0016972">
    <property type="term" value="F:thiol oxidase activity"/>
    <property type="evidence" value="ECO:0007669"/>
    <property type="project" value="InterPro"/>
</dbReference>
<organism evidence="4 5">
    <name type="scientific">Meloidogyne enterolobii</name>
    <name type="common">Root-knot nematode worm</name>
    <name type="synonym">Meloidogyne mayaguensis</name>
    <dbReference type="NCBI Taxonomy" id="390850"/>
    <lineage>
        <taxon>Eukaryota</taxon>
        <taxon>Metazoa</taxon>
        <taxon>Ecdysozoa</taxon>
        <taxon>Nematoda</taxon>
        <taxon>Chromadorea</taxon>
        <taxon>Rhabditida</taxon>
        <taxon>Tylenchina</taxon>
        <taxon>Tylenchomorpha</taxon>
        <taxon>Tylenchoidea</taxon>
        <taxon>Meloidogynidae</taxon>
        <taxon>Meloidogyninae</taxon>
        <taxon>Meloidogyne</taxon>
    </lineage>
</organism>
<evidence type="ECO:0000313" key="4">
    <source>
        <dbReference type="EMBL" id="CAD2189270.1"/>
    </source>
</evidence>